<comment type="caution">
    <text evidence="2">The sequence shown here is derived from an EMBL/GenBank/DDBJ whole genome shotgun (WGS) entry which is preliminary data.</text>
</comment>
<evidence type="ECO:0000256" key="1">
    <source>
        <dbReference type="SAM" id="MobiDB-lite"/>
    </source>
</evidence>
<dbReference type="AlphaFoldDB" id="A0AA40HRM4"/>
<keyword evidence="3" id="KW-1185">Reference proteome</keyword>
<organism evidence="2 3">
    <name type="scientific">Cnephaeus nilssonii</name>
    <name type="common">Northern bat</name>
    <name type="synonym">Eptesicus nilssonii</name>
    <dbReference type="NCBI Taxonomy" id="3371016"/>
    <lineage>
        <taxon>Eukaryota</taxon>
        <taxon>Metazoa</taxon>
        <taxon>Chordata</taxon>
        <taxon>Craniata</taxon>
        <taxon>Vertebrata</taxon>
        <taxon>Euteleostomi</taxon>
        <taxon>Mammalia</taxon>
        <taxon>Eutheria</taxon>
        <taxon>Laurasiatheria</taxon>
        <taxon>Chiroptera</taxon>
        <taxon>Yangochiroptera</taxon>
        <taxon>Vespertilionidae</taxon>
        <taxon>Cnephaeus</taxon>
    </lineage>
</organism>
<feature type="compositionally biased region" description="Pro residues" evidence="1">
    <location>
        <begin position="201"/>
        <end position="211"/>
    </location>
</feature>
<evidence type="ECO:0000313" key="3">
    <source>
        <dbReference type="Proteomes" id="UP001177744"/>
    </source>
</evidence>
<gene>
    <name evidence="2" type="ORF">QTO34_003864</name>
</gene>
<proteinExistence type="predicted"/>
<reference evidence="2" key="1">
    <citation type="submission" date="2023-06" db="EMBL/GenBank/DDBJ databases">
        <title>Reference genome for the Northern bat (Eptesicus nilssonii), a most northern bat species.</title>
        <authorList>
            <person name="Laine V.N."/>
            <person name="Pulliainen A.T."/>
            <person name="Lilley T.M."/>
        </authorList>
    </citation>
    <scope>NUCLEOTIDE SEQUENCE</scope>
    <source>
        <strain evidence="2">BLF_Eptnil</strain>
        <tissue evidence="2">Kidney</tissue>
    </source>
</reference>
<dbReference type="Proteomes" id="UP001177744">
    <property type="component" value="Unassembled WGS sequence"/>
</dbReference>
<evidence type="ECO:0000313" key="2">
    <source>
        <dbReference type="EMBL" id="KAK1336064.1"/>
    </source>
</evidence>
<accession>A0AA40HRM4</accession>
<sequence>MESWLLWIEGLTGKSGRERDRELEISMREKHLSPASCTFPPTGDVPATKGHGFTRTEGRVASPGPRGAWPHPNPGPSLTRTQGRVASPGPRDATSSGPGTQPHPDPGARGLSRTQGRNLTRTRDPASPGCRVARPHPDPGCSFTRIQGHTATPGPGIQLHPDPGARGLSWTQGLTASPGPGTQPHPNPGACGLSRTRDPASPRPGTQPYPDPGVRGLAWTQGHAASPGPGTQQGFVFLIPIPVSQFPLSNSFGHFLKAPGRLPQNLLGGGLGEAPVRPVRGGGLVRGRCGGTWVCSGDQTSRRASAPGSRTQWGLVFPIPTLICQFLLSNSSGHFLKAPGQLPRNSPGSRLGEAPVRPVRGGGLVRGCCVGARVCSGGQSPGVRTWPLLGR</sequence>
<feature type="compositionally biased region" description="Basic and acidic residues" evidence="1">
    <location>
        <begin position="15"/>
        <end position="32"/>
    </location>
</feature>
<dbReference type="EMBL" id="JAULJE010000013">
    <property type="protein sequence ID" value="KAK1336064.1"/>
    <property type="molecule type" value="Genomic_DNA"/>
</dbReference>
<name>A0AA40HRM4_CNENI</name>
<feature type="region of interest" description="Disordered" evidence="1">
    <location>
        <begin position="14"/>
        <end position="227"/>
    </location>
</feature>
<protein>
    <submittedName>
        <fullName evidence="2">Uncharacterized protein</fullName>
    </submittedName>
</protein>